<name>A0ABS3YJH7_9BACT</name>
<reference evidence="3" key="1">
    <citation type="submission" date="2021-03" db="EMBL/GenBank/DDBJ databases">
        <title>Assistant Professor.</title>
        <authorList>
            <person name="Huq M.A."/>
        </authorList>
    </citation>
    <scope>NUCLEOTIDE SEQUENCE [LARGE SCALE GENOMIC DNA]</scope>
    <source>
        <strain evidence="3">MAH-28</strain>
    </source>
</reference>
<keyword evidence="1" id="KW-0732">Signal</keyword>
<evidence type="ECO:0000313" key="3">
    <source>
        <dbReference type="Proteomes" id="UP000679126"/>
    </source>
</evidence>
<organism evidence="2 3">
    <name type="scientific">Chitinophaga chungangae</name>
    <dbReference type="NCBI Taxonomy" id="2821488"/>
    <lineage>
        <taxon>Bacteria</taxon>
        <taxon>Pseudomonadati</taxon>
        <taxon>Bacteroidota</taxon>
        <taxon>Chitinophagia</taxon>
        <taxon>Chitinophagales</taxon>
        <taxon>Chitinophagaceae</taxon>
        <taxon>Chitinophaga</taxon>
    </lineage>
</organism>
<keyword evidence="3" id="KW-1185">Reference proteome</keyword>
<dbReference type="RefSeq" id="WP_209147949.1">
    <property type="nucleotide sequence ID" value="NZ_JAGHKP010000004.1"/>
</dbReference>
<comment type="caution">
    <text evidence="2">The sequence shown here is derived from an EMBL/GenBank/DDBJ whole genome shotgun (WGS) entry which is preliminary data.</text>
</comment>
<evidence type="ECO:0000313" key="2">
    <source>
        <dbReference type="EMBL" id="MBO9154835.1"/>
    </source>
</evidence>
<proteinExistence type="predicted"/>
<accession>A0ABS3YJH7</accession>
<dbReference type="EMBL" id="JAGHKP010000004">
    <property type="protein sequence ID" value="MBO9154835.1"/>
    <property type="molecule type" value="Genomic_DNA"/>
</dbReference>
<dbReference type="Proteomes" id="UP000679126">
    <property type="component" value="Unassembled WGS sequence"/>
</dbReference>
<sequence length="134" mass="14423">MKSLKLSFALIVALLAVSVTYAFEASKESTDRCFTAIIVTNGVSSSILTEDFTYCSVAETAIISQGKIYLTNASIASSSPGTMLCPPSDRKFCCVMVREGDPQDPNYTLSTLLELGDGGPKRYVVTEVICKPDF</sequence>
<protein>
    <submittedName>
        <fullName evidence="2">Uncharacterized protein</fullName>
    </submittedName>
</protein>
<feature type="chain" id="PRO_5045559325" evidence="1">
    <location>
        <begin position="25"/>
        <end position="134"/>
    </location>
</feature>
<evidence type="ECO:0000256" key="1">
    <source>
        <dbReference type="SAM" id="SignalP"/>
    </source>
</evidence>
<feature type="signal peptide" evidence="1">
    <location>
        <begin position="1"/>
        <end position="24"/>
    </location>
</feature>
<gene>
    <name evidence="2" type="ORF">J7I43_21585</name>
</gene>